<protein>
    <recommendedName>
        <fullName evidence="2">AbiEi antitoxin C-terminal domain-containing protein</fullName>
    </recommendedName>
</protein>
<feature type="region of interest" description="Disordered" evidence="1">
    <location>
        <begin position="217"/>
        <end position="313"/>
    </location>
</feature>
<evidence type="ECO:0000259" key="2">
    <source>
        <dbReference type="Pfam" id="PF09407"/>
    </source>
</evidence>
<accession>A0A7W3LV30</accession>
<comment type="caution">
    <text evidence="3">The sequence shown here is derived from an EMBL/GenBank/DDBJ whole genome shotgun (WGS) entry which is preliminary data.</text>
</comment>
<dbReference type="Proteomes" id="UP000572680">
    <property type="component" value="Unassembled WGS sequence"/>
</dbReference>
<evidence type="ECO:0000313" key="3">
    <source>
        <dbReference type="EMBL" id="MBA8954859.1"/>
    </source>
</evidence>
<evidence type="ECO:0000256" key="1">
    <source>
        <dbReference type="SAM" id="MobiDB-lite"/>
    </source>
</evidence>
<organism evidence="3 4">
    <name type="scientific">Actinomadura namibiensis</name>
    <dbReference type="NCBI Taxonomy" id="182080"/>
    <lineage>
        <taxon>Bacteria</taxon>
        <taxon>Bacillati</taxon>
        <taxon>Actinomycetota</taxon>
        <taxon>Actinomycetes</taxon>
        <taxon>Streptosporangiales</taxon>
        <taxon>Thermomonosporaceae</taxon>
        <taxon>Actinomadura</taxon>
    </lineage>
</organism>
<keyword evidence="4" id="KW-1185">Reference proteome</keyword>
<dbReference type="AlphaFoldDB" id="A0A7W3LV30"/>
<feature type="compositionally biased region" description="Pro residues" evidence="1">
    <location>
        <begin position="291"/>
        <end position="302"/>
    </location>
</feature>
<feature type="compositionally biased region" description="Basic and acidic residues" evidence="1">
    <location>
        <begin position="304"/>
        <end position="313"/>
    </location>
</feature>
<name>A0A7W3LV30_ACTNM</name>
<sequence length="313" mass="34045">MSELNVLWTRSSNGQVVPVAPGVGFAPGPGASLTERARAISGLLPEGCAVARRTAAWIWGLDVLPPGVSAMECDVDLVLAPGPMPPGRDPRWTELPDDHVVEKDGVRVTTPARTALDCVRWLPRRDAVAALDQFLRRGVTEKELRAMARTLTGYRNNRRLSALLGLGDGGAQSPGESWVRLITMDAGFPRPRTQIPIPGPNDELLYVDLGYPDHQVGLEYDGEEHHTGRRARAHDAARRRPTPLAEEGARMERHSDHQGLPTPARPLPGGTAHHTAATRLGTGRRHHGPNSHPPGPPQPPPKMTHRERPHEPP</sequence>
<dbReference type="Pfam" id="PF09407">
    <property type="entry name" value="AbiEi_1"/>
    <property type="match status" value="1"/>
</dbReference>
<dbReference type="EMBL" id="JACJIA010000010">
    <property type="protein sequence ID" value="MBA8954859.1"/>
    <property type="molecule type" value="Genomic_DNA"/>
</dbReference>
<feature type="compositionally biased region" description="Basic and acidic residues" evidence="1">
    <location>
        <begin position="247"/>
        <end position="257"/>
    </location>
</feature>
<proteinExistence type="predicted"/>
<reference evidence="3 4" key="1">
    <citation type="submission" date="2020-08" db="EMBL/GenBank/DDBJ databases">
        <title>Genomic Encyclopedia of Type Strains, Phase IV (KMG-IV): sequencing the most valuable type-strain genomes for metagenomic binning, comparative biology and taxonomic classification.</title>
        <authorList>
            <person name="Goeker M."/>
        </authorList>
    </citation>
    <scope>NUCLEOTIDE SEQUENCE [LARGE SCALE GENOMIC DNA]</scope>
    <source>
        <strain evidence="3 4">DSM 44197</strain>
    </source>
</reference>
<dbReference type="RefSeq" id="WP_182846897.1">
    <property type="nucleotide sequence ID" value="NZ_BAAALP010000020.1"/>
</dbReference>
<gene>
    <name evidence="3" type="ORF">HNR61_006516</name>
</gene>
<dbReference type="InterPro" id="IPR018547">
    <property type="entry name" value="AbiEi_C"/>
</dbReference>
<evidence type="ECO:0000313" key="4">
    <source>
        <dbReference type="Proteomes" id="UP000572680"/>
    </source>
</evidence>
<feature type="domain" description="AbiEi antitoxin C-terminal" evidence="2">
    <location>
        <begin position="92"/>
        <end position="166"/>
    </location>
</feature>